<organism evidence="1">
    <name type="scientific">Arundo donax</name>
    <name type="common">Giant reed</name>
    <name type="synonym">Donax arundinaceus</name>
    <dbReference type="NCBI Taxonomy" id="35708"/>
    <lineage>
        <taxon>Eukaryota</taxon>
        <taxon>Viridiplantae</taxon>
        <taxon>Streptophyta</taxon>
        <taxon>Embryophyta</taxon>
        <taxon>Tracheophyta</taxon>
        <taxon>Spermatophyta</taxon>
        <taxon>Magnoliopsida</taxon>
        <taxon>Liliopsida</taxon>
        <taxon>Poales</taxon>
        <taxon>Poaceae</taxon>
        <taxon>PACMAD clade</taxon>
        <taxon>Arundinoideae</taxon>
        <taxon>Arundineae</taxon>
        <taxon>Arundo</taxon>
    </lineage>
</organism>
<evidence type="ECO:0000313" key="1">
    <source>
        <dbReference type="EMBL" id="JAD43393.1"/>
    </source>
</evidence>
<name>A0A0A9A0A2_ARUDO</name>
<dbReference type="EMBL" id="GBRH01254502">
    <property type="protein sequence ID" value="JAD43393.1"/>
    <property type="molecule type" value="Transcribed_RNA"/>
</dbReference>
<protein>
    <submittedName>
        <fullName evidence="1">Uncharacterized protein</fullName>
    </submittedName>
</protein>
<reference evidence="1" key="1">
    <citation type="submission" date="2014-09" db="EMBL/GenBank/DDBJ databases">
        <authorList>
            <person name="Magalhaes I.L.F."/>
            <person name="Oliveira U."/>
            <person name="Santos F.R."/>
            <person name="Vidigal T.H.D.A."/>
            <person name="Brescovit A.D."/>
            <person name="Santos A.J."/>
        </authorList>
    </citation>
    <scope>NUCLEOTIDE SEQUENCE</scope>
    <source>
        <tissue evidence="1">Shoot tissue taken approximately 20 cm above the soil surface</tissue>
    </source>
</reference>
<sequence length="38" mass="4420">MHGPRLSLHLWMRFTVVLLEAAILKLQRNLVIVMFVSS</sequence>
<dbReference type="AlphaFoldDB" id="A0A0A9A0A2"/>
<proteinExistence type="predicted"/>
<accession>A0A0A9A0A2</accession>
<reference evidence="1" key="2">
    <citation type="journal article" date="2015" name="Data Brief">
        <title>Shoot transcriptome of the giant reed, Arundo donax.</title>
        <authorList>
            <person name="Barrero R.A."/>
            <person name="Guerrero F.D."/>
            <person name="Moolhuijzen P."/>
            <person name="Goolsby J.A."/>
            <person name="Tidwell J."/>
            <person name="Bellgard S.E."/>
            <person name="Bellgard M.I."/>
        </authorList>
    </citation>
    <scope>NUCLEOTIDE SEQUENCE</scope>
    <source>
        <tissue evidence="1">Shoot tissue taken approximately 20 cm above the soil surface</tissue>
    </source>
</reference>